<dbReference type="Proteomes" id="UP000184383">
    <property type="component" value="Unassembled WGS sequence"/>
</dbReference>
<dbReference type="Gene3D" id="2.60.40.1720">
    <property type="entry name" value="Calcium-dependent cell adhesion molecule-1"/>
    <property type="match status" value="1"/>
</dbReference>
<sequence length="200" mass="22256">MADPNTVAFYSKANYVDLVKTSPLDEVEHQVLGTSYLSCHLGNGTKLLVWNHSNYYEQTEWTTDQSDIPKSSSVQCYQVLKGTTSVIGFRFKDATGAEPKAYSLLLKLAKIGDVTLLSDETDKYAIAGTMPRDGPPVTTALYVRDLKTGVYVVIGSIYFEWDSQNEKVVIIDQEGWPSKQLKHEEDGDNNFTITLISTEA</sequence>
<dbReference type="AlphaFoldDB" id="A0A1L9R7Q5"/>
<accession>A0A1L9R7Q5</accession>
<dbReference type="OrthoDB" id="4607847at2759"/>
<evidence type="ECO:0000259" key="1">
    <source>
        <dbReference type="Pfam" id="PF14564"/>
    </source>
</evidence>
<dbReference type="InterPro" id="IPR052885">
    <property type="entry name" value="Dictyostelium_CAD"/>
</dbReference>
<dbReference type="Pfam" id="PF14564">
    <property type="entry name" value="Membrane_bind"/>
    <property type="match status" value="1"/>
</dbReference>
<organism evidence="2 3">
    <name type="scientific">Aspergillus wentii DTO 134E9</name>
    <dbReference type="NCBI Taxonomy" id="1073089"/>
    <lineage>
        <taxon>Eukaryota</taxon>
        <taxon>Fungi</taxon>
        <taxon>Dikarya</taxon>
        <taxon>Ascomycota</taxon>
        <taxon>Pezizomycotina</taxon>
        <taxon>Eurotiomycetes</taxon>
        <taxon>Eurotiomycetidae</taxon>
        <taxon>Eurotiales</taxon>
        <taxon>Aspergillaceae</taxon>
        <taxon>Aspergillus</taxon>
        <taxon>Aspergillus subgen. Cremei</taxon>
    </lineage>
</organism>
<feature type="domain" description="Calcium-dependent cell adhesion molecule 1 membrane-binding" evidence="1">
    <location>
        <begin position="87"/>
        <end position="195"/>
    </location>
</feature>
<dbReference type="InterPro" id="IPR029283">
    <property type="entry name" value="Membrane-bd"/>
</dbReference>
<dbReference type="PANTHER" id="PTHR38083:SF1">
    <property type="entry name" value="CALCIUM-DEPENDENT CELL ADHESION MOLECULE 1-RELATED"/>
    <property type="match status" value="1"/>
</dbReference>
<reference evidence="3" key="1">
    <citation type="journal article" date="2017" name="Genome Biol.">
        <title>Comparative genomics reveals high biological diversity and specific adaptations in the industrially and medically important fungal genus Aspergillus.</title>
        <authorList>
            <person name="de Vries R.P."/>
            <person name="Riley R."/>
            <person name="Wiebenga A."/>
            <person name="Aguilar-Osorio G."/>
            <person name="Amillis S."/>
            <person name="Uchima C.A."/>
            <person name="Anderluh G."/>
            <person name="Asadollahi M."/>
            <person name="Askin M."/>
            <person name="Barry K."/>
            <person name="Battaglia E."/>
            <person name="Bayram O."/>
            <person name="Benocci T."/>
            <person name="Braus-Stromeyer S.A."/>
            <person name="Caldana C."/>
            <person name="Canovas D."/>
            <person name="Cerqueira G.C."/>
            <person name="Chen F."/>
            <person name="Chen W."/>
            <person name="Choi C."/>
            <person name="Clum A."/>
            <person name="Dos Santos R.A."/>
            <person name="Damasio A.R."/>
            <person name="Diallinas G."/>
            <person name="Emri T."/>
            <person name="Fekete E."/>
            <person name="Flipphi M."/>
            <person name="Freyberg S."/>
            <person name="Gallo A."/>
            <person name="Gournas C."/>
            <person name="Habgood R."/>
            <person name="Hainaut M."/>
            <person name="Harispe M.L."/>
            <person name="Henrissat B."/>
            <person name="Hilden K.S."/>
            <person name="Hope R."/>
            <person name="Hossain A."/>
            <person name="Karabika E."/>
            <person name="Karaffa L."/>
            <person name="Karanyi Z."/>
            <person name="Krasevec N."/>
            <person name="Kuo A."/>
            <person name="Kusch H."/>
            <person name="LaButti K."/>
            <person name="Lagendijk E.L."/>
            <person name="Lapidus A."/>
            <person name="Levasseur A."/>
            <person name="Lindquist E."/>
            <person name="Lipzen A."/>
            <person name="Logrieco A.F."/>
            <person name="MacCabe A."/>
            <person name="Maekelae M.R."/>
            <person name="Malavazi I."/>
            <person name="Melin P."/>
            <person name="Meyer V."/>
            <person name="Mielnichuk N."/>
            <person name="Miskei M."/>
            <person name="Molnar A.P."/>
            <person name="Mule G."/>
            <person name="Ngan C.Y."/>
            <person name="Orejas M."/>
            <person name="Orosz E."/>
            <person name="Ouedraogo J.P."/>
            <person name="Overkamp K.M."/>
            <person name="Park H.-S."/>
            <person name="Perrone G."/>
            <person name="Piumi F."/>
            <person name="Punt P.J."/>
            <person name="Ram A.F."/>
            <person name="Ramon A."/>
            <person name="Rauscher S."/>
            <person name="Record E."/>
            <person name="Riano-Pachon D.M."/>
            <person name="Robert V."/>
            <person name="Roehrig J."/>
            <person name="Ruller R."/>
            <person name="Salamov A."/>
            <person name="Salih N.S."/>
            <person name="Samson R.A."/>
            <person name="Sandor E."/>
            <person name="Sanguinetti M."/>
            <person name="Schuetze T."/>
            <person name="Sepcic K."/>
            <person name="Shelest E."/>
            <person name="Sherlock G."/>
            <person name="Sophianopoulou V."/>
            <person name="Squina F.M."/>
            <person name="Sun H."/>
            <person name="Susca A."/>
            <person name="Todd R.B."/>
            <person name="Tsang A."/>
            <person name="Unkles S.E."/>
            <person name="van de Wiele N."/>
            <person name="van Rossen-Uffink D."/>
            <person name="Oliveira J.V."/>
            <person name="Vesth T.C."/>
            <person name="Visser J."/>
            <person name="Yu J.-H."/>
            <person name="Zhou M."/>
            <person name="Andersen M.R."/>
            <person name="Archer D.B."/>
            <person name="Baker S.E."/>
            <person name="Benoit I."/>
            <person name="Brakhage A.A."/>
            <person name="Braus G.H."/>
            <person name="Fischer R."/>
            <person name="Frisvad J.C."/>
            <person name="Goldman G.H."/>
            <person name="Houbraken J."/>
            <person name="Oakley B."/>
            <person name="Pocsi I."/>
            <person name="Scazzocchio C."/>
            <person name="Seiboth B."/>
            <person name="vanKuyk P.A."/>
            <person name="Wortman J."/>
            <person name="Dyer P.S."/>
            <person name="Grigoriev I.V."/>
        </authorList>
    </citation>
    <scope>NUCLEOTIDE SEQUENCE [LARGE SCALE GENOMIC DNA]</scope>
    <source>
        <strain evidence="3">DTO 134E9</strain>
    </source>
</reference>
<keyword evidence="3" id="KW-1185">Reference proteome</keyword>
<gene>
    <name evidence="2" type="ORF">ASPWEDRAFT_71944</name>
</gene>
<protein>
    <recommendedName>
        <fullName evidence="1">Calcium-dependent cell adhesion molecule 1 membrane-binding domain-containing protein</fullName>
    </recommendedName>
</protein>
<proteinExistence type="predicted"/>
<evidence type="ECO:0000313" key="3">
    <source>
        <dbReference type="Proteomes" id="UP000184383"/>
    </source>
</evidence>
<dbReference type="PANTHER" id="PTHR38083">
    <property type="entry name" value="CALCIUM-DEPENDENT CELL ADHESION MOLECULE 1-RELATED"/>
    <property type="match status" value="1"/>
</dbReference>
<dbReference type="VEuPathDB" id="FungiDB:ASPWEDRAFT_71944"/>
<dbReference type="GeneID" id="63755063"/>
<evidence type="ECO:0000313" key="2">
    <source>
        <dbReference type="EMBL" id="OJJ30903.1"/>
    </source>
</evidence>
<name>A0A1L9R7Q5_ASPWE</name>
<dbReference type="EMBL" id="KV878216">
    <property type="protein sequence ID" value="OJJ30903.1"/>
    <property type="molecule type" value="Genomic_DNA"/>
</dbReference>
<dbReference type="InterPro" id="IPR038423">
    <property type="entry name" value="CAD_C_sf"/>
</dbReference>
<dbReference type="RefSeq" id="XP_040684580.1">
    <property type="nucleotide sequence ID" value="XM_040839215.1"/>
</dbReference>